<dbReference type="OrthoDB" id="8590768at2"/>
<feature type="transmembrane region" description="Helical" evidence="1">
    <location>
        <begin position="127"/>
        <end position="145"/>
    </location>
</feature>
<dbReference type="EMBL" id="FNDS01000002">
    <property type="protein sequence ID" value="SDH67440.1"/>
    <property type="molecule type" value="Genomic_DNA"/>
</dbReference>
<dbReference type="Pfam" id="PF01569">
    <property type="entry name" value="PAP2"/>
    <property type="match status" value="1"/>
</dbReference>
<dbReference type="SUPFAM" id="SSF48317">
    <property type="entry name" value="Acid phosphatase/Vanadium-dependent haloperoxidase"/>
    <property type="match status" value="1"/>
</dbReference>
<feature type="domain" description="Phosphatidic acid phosphatase type 2/haloperoxidase" evidence="2">
    <location>
        <begin position="69"/>
        <end position="147"/>
    </location>
</feature>
<dbReference type="InterPro" id="IPR000326">
    <property type="entry name" value="PAP2/HPO"/>
</dbReference>
<dbReference type="STRING" id="428992.SAMN05216272_102461"/>
<feature type="transmembrane region" description="Helical" evidence="1">
    <location>
        <begin position="39"/>
        <end position="60"/>
    </location>
</feature>
<reference evidence="4" key="1">
    <citation type="submission" date="2016-10" db="EMBL/GenBank/DDBJ databases">
        <authorList>
            <person name="Varghese N."/>
            <person name="Submissions S."/>
        </authorList>
    </citation>
    <scope>NUCLEOTIDE SEQUENCE [LARGE SCALE GENOMIC DNA]</scope>
    <source>
        <strain evidence="4">CCM 7469</strain>
    </source>
</reference>
<keyword evidence="1" id="KW-0472">Membrane</keyword>
<dbReference type="Gene3D" id="1.20.144.10">
    <property type="entry name" value="Phosphatidic acid phosphatase type 2/haloperoxidase"/>
    <property type="match status" value="1"/>
</dbReference>
<evidence type="ECO:0000313" key="4">
    <source>
        <dbReference type="Proteomes" id="UP000199636"/>
    </source>
</evidence>
<evidence type="ECO:0000313" key="3">
    <source>
        <dbReference type="EMBL" id="SDH67440.1"/>
    </source>
</evidence>
<name>A0A1G8ECH6_9PSED</name>
<feature type="transmembrane region" description="Helical" evidence="1">
    <location>
        <begin position="6"/>
        <end position="27"/>
    </location>
</feature>
<dbReference type="AlphaFoldDB" id="A0A1G8ECH6"/>
<protein>
    <submittedName>
        <fullName evidence="3">PAP2 superfamily protein</fullName>
    </submittedName>
</protein>
<feature type="transmembrane region" description="Helical" evidence="1">
    <location>
        <begin position="97"/>
        <end position="115"/>
    </location>
</feature>
<dbReference type="Proteomes" id="UP000199636">
    <property type="component" value="Unassembled WGS sequence"/>
</dbReference>
<sequence>MNLWNLITRFGDSSLLLPCALLIYGWLLYRREGGDAHRWLLLFGLAASLTLASKLAFMGWGIGIPEWNFTGLSGHSMMAGSVLPVLGALLARGRPAWRLAAAAVGMLLALLVGTSRLEINAHSPAEVYAGLSAGLGASGAFLYLTRQRLPSLSPLLLGLVLLFTLSQGATGVRAPTHQLLQRLAASMAGRDQAFTREHWPAAERLKAQAPAA</sequence>
<keyword evidence="1" id="KW-0812">Transmembrane</keyword>
<evidence type="ECO:0000256" key="1">
    <source>
        <dbReference type="SAM" id="Phobius"/>
    </source>
</evidence>
<dbReference type="RefSeq" id="WP_090261716.1">
    <property type="nucleotide sequence ID" value="NZ_FNDS01000002.1"/>
</dbReference>
<gene>
    <name evidence="3" type="ORF">SAMN05216272_102461</name>
</gene>
<feature type="transmembrane region" description="Helical" evidence="1">
    <location>
        <begin position="72"/>
        <end position="90"/>
    </location>
</feature>
<organism evidence="3 4">
    <name type="scientific">Pseudomonas panipatensis</name>
    <dbReference type="NCBI Taxonomy" id="428992"/>
    <lineage>
        <taxon>Bacteria</taxon>
        <taxon>Pseudomonadati</taxon>
        <taxon>Pseudomonadota</taxon>
        <taxon>Gammaproteobacteria</taxon>
        <taxon>Pseudomonadales</taxon>
        <taxon>Pseudomonadaceae</taxon>
        <taxon>Pseudomonas</taxon>
    </lineage>
</organism>
<keyword evidence="1" id="KW-1133">Transmembrane helix</keyword>
<accession>A0A1G8ECH6</accession>
<evidence type="ECO:0000259" key="2">
    <source>
        <dbReference type="Pfam" id="PF01569"/>
    </source>
</evidence>
<dbReference type="InterPro" id="IPR036938">
    <property type="entry name" value="PAP2/HPO_sf"/>
</dbReference>
<proteinExistence type="predicted"/>
<feature type="transmembrane region" description="Helical" evidence="1">
    <location>
        <begin position="152"/>
        <end position="172"/>
    </location>
</feature>
<keyword evidence="4" id="KW-1185">Reference proteome</keyword>